<keyword evidence="2" id="KW-1185">Reference proteome</keyword>
<dbReference type="AlphaFoldDB" id="A0A2R6WJE0"/>
<dbReference type="EMBL" id="KZ772756">
    <property type="protein sequence ID" value="PTQ33953.1"/>
    <property type="molecule type" value="Genomic_DNA"/>
</dbReference>
<evidence type="ECO:0000313" key="1">
    <source>
        <dbReference type="EMBL" id="PTQ33953.1"/>
    </source>
</evidence>
<proteinExistence type="predicted"/>
<evidence type="ECO:0000313" key="2">
    <source>
        <dbReference type="Proteomes" id="UP000244005"/>
    </source>
</evidence>
<dbReference type="OMA" id="QQRILCE"/>
<dbReference type="PANTHER" id="PTHR36348">
    <property type="entry name" value="EXPRESSED PROTEIN"/>
    <property type="match status" value="1"/>
</dbReference>
<dbReference type="PANTHER" id="PTHR36348:SF1">
    <property type="entry name" value="EXPRESSED PROTEIN"/>
    <property type="match status" value="1"/>
</dbReference>
<accession>A0A2R6WJE0</accession>
<gene>
    <name evidence="1" type="ORF">MARPO_0084s0041</name>
</gene>
<name>A0A2R6WJE0_MARPO</name>
<sequence>MQYVVHLSVPTLLAPGSWRTLSTFCEQIPRTSSATSAVHRIGSTKSHATHEVCLRERGESRAAVQLTLAAMALLAGAMALPGICALRPDVLRFSSSSSEVSVRTNRGFGRTQFPCLTKSVGARRHVVRAATSGNGTEKRFKTTVELDKLIDTLRETEYEKLPQIVAENVLGFNTDFWLRLAARADLATSPDDQRDYEVLASNIMNLVELIVRKTQEKIESSTDILKSILVPLIEDVDGEISWPPRNPESISMMRKEVERREDGGYLDESFLSEVSAQLRQATEDGDKPGLVAILQKVLQLYASTVLSRRTYSVKGDQVDKAEELLEKLIAGDEENWNELLRAGLVFGGGSVESNDLFRVVEKRVERTLMRTENGSYQQRLLVEYVREIQTRTELLVEAFQTSRP</sequence>
<dbReference type="Proteomes" id="UP000244005">
    <property type="component" value="Unassembled WGS sequence"/>
</dbReference>
<dbReference type="Gramene" id="Mp5g17940.1">
    <property type="protein sequence ID" value="Mp5g17940.1.cds"/>
    <property type="gene ID" value="Mp5g17940"/>
</dbReference>
<dbReference type="OrthoDB" id="2020333at2759"/>
<organism evidence="1 2">
    <name type="scientific">Marchantia polymorpha</name>
    <name type="common">Common liverwort</name>
    <name type="synonym">Marchantia aquatica</name>
    <dbReference type="NCBI Taxonomy" id="3197"/>
    <lineage>
        <taxon>Eukaryota</taxon>
        <taxon>Viridiplantae</taxon>
        <taxon>Streptophyta</taxon>
        <taxon>Embryophyta</taxon>
        <taxon>Marchantiophyta</taxon>
        <taxon>Marchantiopsida</taxon>
        <taxon>Marchantiidae</taxon>
        <taxon>Marchantiales</taxon>
        <taxon>Marchantiaceae</taxon>
        <taxon>Marchantia</taxon>
    </lineage>
</organism>
<reference evidence="2" key="1">
    <citation type="journal article" date="2017" name="Cell">
        <title>Insights into land plant evolution garnered from the Marchantia polymorpha genome.</title>
        <authorList>
            <person name="Bowman J.L."/>
            <person name="Kohchi T."/>
            <person name="Yamato K.T."/>
            <person name="Jenkins J."/>
            <person name="Shu S."/>
            <person name="Ishizaki K."/>
            <person name="Yamaoka S."/>
            <person name="Nishihama R."/>
            <person name="Nakamura Y."/>
            <person name="Berger F."/>
            <person name="Adam C."/>
            <person name="Aki S.S."/>
            <person name="Althoff F."/>
            <person name="Araki T."/>
            <person name="Arteaga-Vazquez M.A."/>
            <person name="Balasubrmanian S."/>
            <person name="Barry K."/>
            <person name="Bauer D."/>
            <person name="Boehm C.R."/>
            <person name="Briginshaw L."/>
            <person name="Caballero-Perez J."/>
            <person name="Catarino B."/>
            <person name="Chen F."/>
            <person name="Chiyoda S."/>
            <person name="Chovatia M."/>
            <person name="Davies K.M."/>
            <person name="Delmans M."/>
            <person name="Demura T."/>
            <person name="Dierschke T."/>
            <person name="Dolan L."/>
            <person name="Dorantes-Acosta A.E."/>
            <person name="Eklund D.M."/>
            <person name="Florent S.N."/>
            <person name="Flores-Sandoval E."/>
            <person name="Fujiyama A."/>
            <person name="Fukuzawa H."/>
            <person name="Galik B."/>
            <person name="Grimanelli D."/>
            <person name="Grimwood J."/>
            <person name="Grossniklaus U."/>
            <person name="Hamada T."/>
            <person name="Haseloff J."/>
            <person name="Hetherington A.J."/>
            <person name="Higo A."/>
            <person name="Hirakawa Y."/>
            <person name="Hundley H.N."/>
            <person name="Ikeda Y."/>
            <person name="Inoue K."/>
            <person name="Inoue S.I."/>
            <person name="Ishida S."/>
            <person name="Jia Q."/>
            <person name="Kakita M."/>
            <person name="Kanazawa T."/>
            <person name="Kawai Y."/>
            <person name="Kawashima T."/>
            <person name="Kennedy M."/>
            <person name="Kinose K."/>
            <person name="Kinoshita T."/>
            <person name="Kohara Y."/>
            <person name="Koide E."/>
            <person name="Komatsu K."/>
            <person name="Kopischke S."/>
            <person name="Kubo M."/>
            <person name="Kyozuka J."/>
            <person name="Lagercrantz U."/>
            <person name="Lin S.S."/>
            <person name="Lindquist E."/>
            <person name="Lipzen A.M."/>
            <person name="Lu C.W."/>
            <person name="De Luna E."/>
            <person name="Martienssen R.A."/>
            <person name="Minamino N."/>
            <person name="Mizutani M."/>
            <person name="Mizutani M."/>
            <person name="Mochizuki N."/>
            <person name="Monte I."/>
            <person name="Mosher R."/>
            <person name="Nagasaki H."/>
            <person name="Nakagami H."/>
            <person name="Naramoto S."/>
            <person name="Nishitani K."/>
            <person name="Ohtani M."/>
            <person name="Okamoto T."/>
            <person name="Okumura M."/>
            <person name="Phillips J."/>
            <person name="Pollak B."/>
            <person name="Reinders A."/>
            <person name="Rovekamp M."/>
            <person name="Sano R."/>
            <person name="Sawa S."/>
            <person name="Schmid M.W."/>
            <person name="Shirakawa M."/>
            <person name="Solano R."/>
            <person name="Spunde A."/>
            <person name="Suetsugu N."/>
            <person name="Sugano S."/>
            <person name="Sugiyama A."/>
            <person name="Sun R."/>
            <person name="Suzuki Y."/>
            <person name="Takenaka M."/>
            <person name="Takezawa D."/>
            <person name="Tomogane H."/>
            <person name="Tsuzuki M."/>
            <person name="Ueda T."/>
            <person name="Umeda M."/>
            <person name="Ward J.M."/>
            <person name="Watanabe Y."/>
            <person name="Yazaki K."/>
            <person name="Yokoyama R."/>
            <person name="Yoshitake Y."/>
            <person name="Yotsui I."/>
            <person name="Zachgo S."/>
            <person name="Schmutz J."/>
        </authorList>
    </citation>
    <scope>NUCLEOTIDE SEQUENCE [LARGE SCALE GENOMIC DNA]</scope>
    <source>
        <strain evidence="2">Tak-1</strain>
    </source>
</reference>
<protein>
    <submittedName>
        <fullName evidence="1">Uncharacterized protein</fullName>
    </submittedName>
</protein>